<evidence type="ECO:0000313" key="5">
    <source>
        <dbReference type="Proteomes" id="UP000422736"/>
    </source>
</evidence>
<accession>A0ABX6ER22</accession>
<evidence type="ECO:0000259" key="2">
    <source>
        <dbReference type="Pfam" id="PF11988"/>
    </source>
</evidence>
<feature type="domain" description="Retrograde transport protein Dsl1 C-terminal" evidence="3">
    <location>
        <begin position="489"/>
        <end position="677"/>
    </location>
</feature>
<evidence type="ECO:0000313" key="4">
    <source>
        <dbReference type="EMBL" id="QGN14086.1"/>
    </source>
</evidence>
<dbReference type="Gene3D" id="1.20.58.1440">
    <property type="match status" value="2"/>
</dbReference>
<gene>
    <name evidence="4" type="primary">DSL1</name>
    <name evidence="4" type="ORF">FIM1_737</name>
</gene>
<feature type="domain" description="Retrograde transport protein Dsl1 N-terminal" evidence="2">
    <location>
        <begin position="14"/>
        <end position="354"/>
    </location>
</feature>
<dbReference type="InterPro" id="IPR046362">
    <property type="entry name" value="Zw10/DSL1_C_sf"/>
</dbReference>
<feature type="compositionally biased region" description="Basic and acidic residues" evidence="1">
    <location>
        <begin position="377"/>
        <end position="386"/>
    </location>
</feature>
<dbReference type="Gene3D" id="1.10.287.3290">
    <property type="match status" value="1"/>
</dbReference>
<sequence>MVSMALDGNLKELLNDTSRLFEAIESDPQFKVSNTTDSKPDEAKIEEVLEADSELTKELARLNQLKILSDLIKEFNTNYEFNELENCYYSLQNLHKKLQEVNISGESFMFQQSVARYVDDLHLKLLNRLREFLSKFWSFSQEEVSFRKTIEIDSNLLQFDELINMFENTFLNQKTIDQSNWFIASTNLDSSKEQEITVLQDILDEYVKLNPLISMLKRFAFGEDCTLLVPDDKTLRLKAEKCSPLKRVQSYELLVDFIRNDLSKHSLESIMTQFGNILLLELLKIIRKNPELLSNDKEATTKVLSNIHEGLKNIANDSNWFYDESDLNRILKDENIYTVLKVESMMQNLILKIRSIPDENYNKLIKVPVNSGSNEHSNTDSKKKASDEDEWEWDDDKENEEPDGWAEELDLDIDDIPLEVSAFTETAIEIFESYENECNEIGRAKLESIYNYKFNLLQTSFFAMATSKVDDWTQLFKDMKYITNGNPRLTQLVELSTRNVEINLNFIKKKIYKIICDQLKQLREHERNPDWSITLSQLLPYIEDSALPTLYKLEDNNITASIVAFIVHDVVIDQILNWNVISEQSSENLSEFIKLLLGSLQIPRLNLIDVYRHSREKLAAVSKILTAHLKDILEMLYEGEFFLFETDEIVQWIVLLFADTPSRRDCINEIRKVREEADTE</sequence>
<organism evidence="4 5">
    <name type="scientific">Kluyveromyces marxianus</name>
    <name type="common">Yeast</name>
    <name type="synonym">Candida kefyr</name>
    <dbReference type="NCBI Taxonomy" id="4911"/>
    <lineage>
        <taxon>Eukaryota</taxon>
        <taxon>Fungi</taxon>
        <taxon>Dikarya</taxon>
        <taxon>Ascomycota</taxon>
        <taxon>Saccharomycotina</taxon>
        <taxon>Saccharomycetes</taxon>
        <taxon>Saccharomycetales</taxon>
        <taxon>Saccharomycetaceae</taxon>
        <taxon>Kluyveromyces</taxon>
    </lineage>
</organism>
<evidence type="ECO:0000259" key="3">
    <source>
        <dbReference type="Pfam" id="PF11989"/>
    </source>
</evidence>
<dbReference type="Pfam" id="PF11988">
    <property type="entry name" value="Dsl1_N"/>
    <property type="match status" value="1"/>
</dbReference>
<dbReference type="PANTHER" id="PTHR12205">
    <property type="entry name" value="CENTROMERE/KINETOCHORE PROTEIN ZW10"/>
    <property type="match status" value="1"/>
</dbReference>
<dbReference type="InterPro" id="IPR038442">
    <property type="entry name" value="Dsl1_N_sf"/>
</dbReference>
<feature type="compositionally biased region" description="Acidic residues" evidence="1">
    <location>
        <begin position="387"/>
        <end position="403"/>
    </location>
</feature>
<reference evidence="4 5" key="1">
    <citation type="submission" date="2016-03" db="EMBL/GenBank/DDBJ databases">
        <title>How can Kluyveromyces marxianus grow so fast - potential evolutionary course in Saccharomyces Complex revealed by comparative genomics.</title>
        <authorList>
            <person name="Mo W."/>
            <person name="Lu W."/>
            <person name="Yang X."/>
            <person name="Qi J."/>
            <person name="Lv H."/>
        </authorList>
    </citation>
    <scope>NUCLEOTIDE SEQUENCE [LARGE SCALE GENOMIC DNA]</scope>
    <source>
        <strain evidence="4 5">FIM1</strain>
    </source>
</reference>
<dbReference type="Proteomes" id="UP000422736">
    <property type="component" value="Chromosome 1"/>
</dbReference>
<dbReference type="EMBL" id="CP015054">
    <property type="protein sequence ID" value="QGN14086.1"/>
    <property type="molecule type" value="Genomic_DNA"/>
</dbReference>
<dbReference type="InterPro" id="IPR021875">
    <property type="entry name" value="Dsl1_N_dom"/>
</dbReference>
<proteinExistence type="predicted"/>
<dbReference type="Gene3D" id="1.10.357.150">
    <property type="match status" value="1"/>
</dbReference>
<dbReference type="PANTHER" id="PTHR12205:SF0">
    <property type="entry name" value="CENTROMERE_KINETOCHORE PROTEIN ZW10 HOMOLOG"/>
    <property type="match status" value="1"/>
</dbReference>
<protein>
    <submittedName>
        <fullName evidence="4">Protein transport protein DSL1</fullName>
    </submittedName>
</protein>
<dbReference type="Pfam" id="PF11989">
    <property type="entry name" value="Dsl1_C"/>
    <property type="match status" value="1"/>
</dbReference>
<dbReference type="InterPro" id="IPR021876">
    <property type="entry name" value="Dsl1_C"/>
</dbReference>
<name>A0ABX6ER22_KLUMA</name>
<keyword evidence="5" id="KW-1185">Reference proteome</keyword>
<feature type="region of interest" description="Disordered" evidence="1">
    <location>
        <begin position="367"/>
        <end position="403"/>
    </location>
</feature>
<evidence type="ECO:0000256" key="1">
    <source>
        <dbReference type="SAM" id="MobiDB-lite"/>
    </source>
</evidence>
<dbReference type="Gene3D" id="1.20.58.2230">
    <property type="entry name" value="Retrograde transport protein Dsl1, N-terminal domain"/>
    <property type="match status" value="1"/>
</dbReference>